<sequence>MFYSTASRCRALSGTSDLFKNGNMTVGHLSILAEVNATAGEFSNYIL</sequence>
<organism evidence="1 2">
    <name type="scientific">Salipiger profundus</name>
    <dbReference type="NCBI Taxonomy" id="1229727"/>
    <lineage>
        <taxon>Bacteria</taxon>
        <taxon>Pseudomonadati</taxon>
        <taxon>Pseudomonadota</taxon>
        <taxon>Alphaproteobacteria</taxon>
        <taxon>Rhodobacterales</taxon>
        <taxon>Roseobacteraceae</taxon>
        <taxon>Salipiger</taxon>
    </lineage>
</organism>
<name>A0A1U7D9I1_9RHOB</name>
<gene>
    <name evidence="1" type="ORF">Ga0080559_TMP3924</name>
</gene>
<dbReference type="KEGG" id="tpro:Ga0080559_TMP3924"/>
<proteinExistence type="predicted"/>
<protein>
    <submittedName>
        <fullName evidence="1">Uncharacterized protein</fullName>
    </submittedName>
</protein>
<reference evidence="1 2" key="1">
    <citation type="submission" date="2016-03" db="EMBL/GenBank/DDBJ databases">
        <title>Deep-sea bacteria in the southern Pacific.</title>
        <authorList>
            <person name="Tang K."/>
        </authorList>
    </citation>
    <scope>NUCLEOTIDE SEQUENCE [LARGE SCALE GENOMIC DNA]</scope>
    <source>
        <strain evidence="1 2">JLT2016</strain>
    </source>
</reference>
<dbReference type="Proteomes" id="UP000186559">
    <property type="component" value="Chromosome"/>
</dbReference>
<dbReference type="EMBL" id="CP014796">
    <property type="protein sequence ID" value="APX24720.1"/>
    <property type="molecule type" value="Genomic_DNA"/>
</dbReference>
<evidence type="ECO:0000313" key="2">
    <source>
        <dbReference type="Proteomes" id="UP000186559"/>
    </source>
</evidence>
<keyword evidence="2" id="KW-1185">Reference proteome</keyword>
<accession>A0A1U7D9I1</accession>
<dbReference type="AlphaFoldDB" id="A0A1U7D9I1"/>
<evidence type="ECO:0000313" key="1">
    <source>
        <dbReference type="EMBL" id="APX24720.1"/>
    </source>
</evidence>